<protein>
    <submittedName>
        <fullName evidence="2">Uncharacterized protein</fullName>
    </submittedName>
</protein>
<dbReference type="Proteomes" id="UP000178435">
    <property type="component" value="Unassembled WGS sequence"/>
</dbReference>
<evidence type="ECO:0000256" key="1">
    <source>
        <dbReference type="SAM" id="MobiDB-lite"/>
    </source>
</evidence>
<organism evidence="2 3">
    <name type="scientific">Candidatus Schekmanbacteria bacterium RBG_16_38_11</name>
    <dbReference type="NCBI Taxonomy" id="1817880"/>
    <lineage>
        <taxon>Bacteria</taxon>
        <taxon>Candidatus Schekmaniibacteriota</taxon>
    </lineage>
</organism>
<evidence type="ECO:0000313" key="3">
    <source>
        <dbReference type="Proteomes" id="UP000178435"/>
    </source>
</evidence>
<comment type="caution">
    <text evidence="2">The sequence shown here is derived from an EMBL/GenBank/DDBJ whole genome shotgun (WGS) entry which is preliminary data.</text>
</comment>
<accession>A0A1F7RZH9</accession>
<name>A0A1F7RZH9_9BACT</name>
<sequence length="238" mass="27707">MIKLKGKKVGNYNFTYTYKETKATHKIKEYYNEKDGVRMVILEKETRKGENFVKLPNSLWITRDGYPPLATDGAMKRVPGRTVSLFFAGLPTVQSQEHIRIFDDVLRNELKGIGLDYDQMSKAIKERDVAKEIQMTGFLYLKKEEIDENICDRFMPMVLKAYGKVLESDPMPCPVDLWRERIIGKQAIIEYHLFKDEGFDVPLSAQRAFFTMMIDEREAGDEKTQEEKESSKKIQELI</sequence>
<dbReference type="AlphaFoldDB" id="A0A1F7RZH9"/>
<gene>
    <name evidence="2" type="ORF">A2149_05065</name>
</gene>
<feature type="region of interest" description="Disordered" evidence="1">
    <location>
        <begin position="218"/>
        <end position="238"/>
    </location>
</feature>
<proteinExistence type="predicted"/>
<reference evidence="2 3" key="1">
    <citation type="journal article" date="2016" name="Nat. Commun.">
        <title>Thousands of microbial genomes shed light on interconnected biogeochemical processes in an aquifer system.</title>
        <authorList>
            <person name="Anantharaman K."/>
            <person name="Brown C.T."/>
            <person name="Hug L.A."/>
            <person name="Sharon I."/>
            <person name="Castelle C.J."/>
            <person name="Probst A.J."/>
            <person name="Thomas B.C."/>
            <person name="Singh A."/>
            <person name="Wilkins M.J."/>
            <person name="Karaoz U."/>
            <person name="Brodie E.L."/>
            <person name="Williams K.H."/>
            <person name="Hubbard S.S."/>
            <person name="Banfield J.F."/>
        </authorList>
    </citation>
    <scope>NUCLEOTIDE SEQUENCE [LARGE SCALE GENOMIC DNA]</scope>
</reference>
<dbReference type="EMBL" id="MGDF01000031">
    <property type="protein sequence ID" value="OGL46840.1"/>
    <property type="molecule type" value="Genomic_DNA"/>
</dbReference>
<evidence type="ECO:0000313" key="2">
    <source>
        <dbReference type="EMBL" id="OGL46840.1"/>
    </source>
</evidence>